<dbReference type="AlphaFoldDB" id="A0A2S2NAJ7"/>
<evidence type="ECO:0000313" key="2">
    <source>
        <dbReference type="EMBL" id="MBY14190.1"/>
    </source>
</evidence>
<protein>
    <submittedName>
        <fullName evidence="2">Uncharacterized protein</fullName>
    </submittedName>
</protein>
<dbReference type="EMBL" id="GGMR01001571">
    <property type="protein sequence ID" value="MBY14190.1"/>
    <property type="molecule type" value="Transcribed_RNA"/>
</dbReference>
<gene>
    <name evidence="2" type="ORF">g.136</name>
</gene>
<organism evidence="2">
    <name type="scientific">Schizaphis graminum</name>
    <name type="common">Green bug aphid</name>
    <dbReference type="NCBI Taxonomy" id="13262"/>
    <lineage>
        <taxon>Eukaryota</taxon>
        <taxon>Metazoa</taxon>
        <taxon>Ecdysozoa</taxon>
        <taxon>Arthropoda</taxon>
        <taxon>Hexapoda</taxon>
        <taxon>Insecta</taxon>
        <taxon>Pterygota</taxon>
        <taxon>Neoptera</taxon>
        <taxon>Paraneoptera</taxon>
        <taxon>Hemiptera</taxon>
        <taxon>Sternorrhyncha</taxon>
        <taxon>Aphidomorpha</taxon>
        <taxon>Aphidoidea</taxon>
        <taxon>Aphididae</taxon>
        <taxon>Aphidini</taxon>
        <taxon>Schizaphis</taxon>
    </lineage>
</organism>
<accession>A0A2S2NAJ7</accession>
<evidence type="ECO:0000256" key="1">
    <source>
        <dbReference type="SAM" id="MobiDB-lite"/>
    </source>
</evidence>
<name>A0A2S2NAJ7_SCHGA</name>
<sequence length="213" mass="23197">MNIDKISDIFIEIELSAPGAGSIDSLKTGLRGISVCTDVETTPVMGITRNSAISSLFSVVEGSENQIEAGLAYIKSTLKTALHEARSGGDKSGSNRLIKLLEEIYDTLTPMLTRKGKLKSPLFPVPKKRRNDMVTDTVAKDIARPVMVDAGTDTVLTTNWWKSEQERRRKESSRRRSARTGAIGPSALATHIDIGADSVMEKGGVRLNVRKQL</sequence>
<reference evidence="2" key="1">
    <citation type="submission" date="2018-04" db="EMBL/GenBank/DDBJ databases">
        <title>Transcriptome of Schizaphis graminum biotype I.</title>
        <authorList>
            <person name="Scully E.D."/>
            <person name="Geib S.M."/>
            <person name="Palmer N.A."/>
            <person name="Koch K."/>
            <person name="Bradshaw J."/>
            <person name="Heng-Moss T."/>
            <person name="Sarath G."/>
        </authorList>
    </citation>
    <scope>NUCLEOTIDE SEQUENCE</scope>
</reference>
<feature type="region of interest" description="Disordered" evidence="1">
    <location>
        <begin position="164"/>
        <end position="184"/>
    </location>
</feature>
<proteinExistence type="predicted"/>